<protein>
    <submittedName>
        <fullName evidence="2">REP element-mobilizing transposase RayT</fullName>
    </submittedName>
</protein>
<keyword evidence="3" id="KW-1185">Reference proteome</keyword>
<reference evidence="2 3" key="1">
    <citation type="submission" date="2017-05" db="EMBL/GenBank/DDBJ databases">
        <authorList>
            <person name="Varghese N."/>
            <person name="Submissions S."/>
        </authorList>
    </citation>
    <scope>NUCLEOTIDE SEQUENCE [LARGE SCALE GENOMIC DNA]</scope>
    <source>
        <strain evidence="2 3">DSM 25457</strain>
    </source>
</reference>
<comment type="caution">
    <text evidence="2">The sequence shown here is derived from an EMBL/GenBank/DDBJ whole genome shotgun (WGS) entry which is preliminary data.</text>
</comment>
<sequence>MFFGVNERDVSLNEGNGMSSTHHGILLHVVFSTKHRHPHLADSWRDELFAVIGGIAKEQQALLLAAGGVEDHIHLLLKMHPKFAISDTLRTIKANSSGWINKENKIGCRHEWQRGYGAFSVSQSMVETVRSYLARQREHHQRQTFQDEYLEMLRRHQIEFNPQYVFDEEIVS</sequence>
<gene>
    <name evidence="2" type="ORF">SAMN06265222_101914</name>
</gene>
<dbReference type="Gene3D" id="3.30.70.1290">
    <property type="entry name" value="Transposase IS200-like"/>
    <property type="match status" value="1"/>
</dbReference>
<dbReference type="NCBIfam" id="NF033573">
    <property type="entry name" value="transpos_IS200"/>
    <property type="match status" value="1"/>
</dbReference>
<dbReference type="PANTHER" id="PTHR33360:SF2">
    <property type="entry name" value="TRANSPOSASE FOR INSERTION SEQUENCE ELEMENT IS200"/>
    <property type="match status" value="1"/>
</dbReference>
<dbReference type="SUPFAM" id="SSF143422">
    <property type="entry name" value="Transposase IS200-like"/>
    <property type="match status" value="1"/>
</dbReference>
<evidence type="ECO:0000313" key="3">
    <source>
        <dbReference type="Proteomes" id="UP001158067"/>
    </source>
</evidence>
<name>A0ABY1PQZ8_9BACT</name>
<proteinExistence type="predicted"/>
<organism evidence="2 3">
    <name type="scientific">Neorhodopirellula lusitana</name>
    <dbReference type="NCBI Taxonomy" id="445327"/>
    <lineage>
        <taxon>Bacteria</taxon>
        <taxon>Pseudomonadati</taxon>
        <taxon>Planctomycetota</taxon>
        <taxon>Planctomycetia</taxon>
        <taxon>Pirellulales</taxon>
        <taxon>Pirellulaceae</taxon>
        <taxon>Neorhodopirellula</taxon>
    </lineage>
</organism>
<dbReference type="PANTHER" id="PTHR33360">
    <property type="entry name" value="TRANSPOSASE FOR INSERTION SEQUENCE ELEMENT IS200"/>
    <property type="match status" value="1"/>
</dbReference>
<feature type="domain" description="Transposase IS200-like" evidence="1">
    <location>
        <begin position="22"/>
        <end position="136"/>
    </location>
</feature>
<dbReference type="InterPro" id="IPR036515">
    <property type="entry name" value="Transposase_17_sf"/>
</dbReference>
<dbReference type="SMART" id="SM01321">
    <property type="entry name" value="Y1_Tnp"/>
    <property type="match status" value="1"/>
</dbReference>
<dbReference type="Pfam" id="PF01797">
    <property type="entry name" value="Y1_Tnp"/>
    <property type="match status" value="1"/>
</dbReference>
<dbReference type="Proteomes" id="UP001158067">
    <property type="component" value="Unassembled WGS sequence"/>
</dbReference>
<dbReference type="EMBL" id="FXUG01000001">
    <property type="protein sequence ID" value="SMP43298.1"/>
    <property type="molecule type" value="Genomic_DNA"/>
</dbReference>
<dbReference type="InterPro" id="IPR002686">
    <property type="entry name" value="Transposase_17"/>
</dbReference>
<evidence type="ECO:0000313" key="2">
    <source>
        <dbReference type="EMBL" id="SMP43298.1"/>
    </source>
</evidence>
<accession>A0ABY1PQZ8</accession>
<evidence type="ECO:0000259" key="1">
    <source>
        <dbReference type="SMART" id="SM01321"/>
    </source>
</evidence>